<gene>
    <name evidence="2" type="ORF">OUZ56_028936</name>
</gene>
<proteinExistence type="predicted"/>
<comment type="caution">
    <text evidence="2">The sequence shown here is derived from an EMBL/GenBank/DDBJ whole genome shotgun (WGS) entry which is preliminary data.</text>
</comment>
<accession>A0ABR0B5E3</accession>
<dbReference type="EMBL" id="JAOYFB010000040">
    <property type="protein sequence ID" value="KAK4036898.1"/>
    <property type="molecule type" value="Genomic_DNA"/>
</dbReference>
<keyword evidence="3" id="KW-1185">Reference proteome</keyword>
<feature type="compositionally biased region" description="Basic and acidic residues" evidence="1">
    <location>
        <begin position="11"/>
        <end position="25"/>
    </location>
</feature>
<sequence length="755" mass="82724">MSHGRVVIIDAGERSRRRAAEEAAKENQTYYSGLRAATPLARSSTGLQAASAASARSKGRSRGPPGEVSDLTLGQKGTWLSREVSLPREVPDPSQFQSDSEPRDEEFEDAQSCQDSGNPEAGGAVTEGAYESVAARKQHEGAREVGNEGRVNARTGAGNEKRQEVRVVDRDQGSRTRQAEFDDHESLIPQVSVSSVQERIDEQRRKSYDPNSLGTQGSVTGNREVWQGSAWAEGAANRKRIVSVEADTSGVINRSSGSDSGPPLEARGDEERGVGFKRRSLREGLRPRAFSTPQEAATVRQGRGGFSVGGSPSRQSLEDPELEWDPFLEEEEDMAERPMFHYKEPEKFRGTPKENAIEWIDRFERIGRHNRWSNNDLARAIDVSLEGAAYKWIVGLEARNARPEHWEDREVQVAGTDDEPAHYREPDMAEEVRIDHLFRGLSPALYERLYVLGIKSCEEFLEEARLRIYIPLDDVTVCDATDPAEVSMAAETTRVDTLDEPDMSQQETSVAINPDEVFDDVSGVDTTPEITPNVTVSSPKDSVVQDDPLATTSSSVINSELAGAATVDIEDTLTENTSVVTCDEQATDGITFADASDTSEKSMAAEEASMESLVEDKAVVSQENLPVAIIPEAGLDEAIVQDESLAIACDKPCLSSPVLAEVSDVIQQEPAFAPVVTDALANEAPVKKGKKQRSQNDNASHKKKLPKRAKGSKASAKPCVRDDFIKQEPSSFRLFPPRWKECASRKGQETQTPLR</sequence>
<feature type="compositionally biased region" description="Basic and acidic residues" evidence="1">
    <location>
        <begin position="198"/>
        <end position="208"/>
    </location>
</feature>
<feature type="compositionally biased region" description="Low complexity" evidence="1">
    <location>
        <begin position="43"/>
        <end position="56"/>
    </location>
</feature>
<feature type="compositionally biased region" description="Polar residues" evidence="1">
    <location>
        <begin position="250"/>
        <end position="259"/>
    </location>
</feature>
<feature type="compositionally biased region" description="Basic and acidic residues" evidence="1">
    <location>
        <begin position="738"/>
        <end position="748"/>
    </location>
</feature>
<dbReference type="PANTHER" id="PTHR33194">
    <property type="entry name" value="ZINC KNUCKLE DOMAINCONTAINING PROTEIN"/>
    <property type="match status" value="1"/>
</dbReference>
<evidence type="ECO:0000313" key="2">
    <source>
        <dbReference type="EMBL" id="KAK4036898.1"/>
    </source>
</evidence>
<feature type="region of interest" description="Disordered" evidence="1">
    <location>
        <begin position="736"/>
        <end position="755"/>
    </location>
</feature>
<evidence type="ECO:0000313" key="3">
    <source>
        <dbReference type="Proteomes" id="UP001234178"/>
    </source>
</evidence>
<reference evidence="2 3" key="1">
    <citation type="journal article" date="2023" name="Nucleic Acids Res.">
        <title>The hologenome of Daphnia magna reveals possible DNA methylation and microbiome-mediated evolution of the host genome.</title>
        <authorList>
            <person name="Chaturvedi A."/>
            <person name="Li X."/>
            <person name="Dhandapani V."/>
            <person name="Marshall H."/>
            <person name="Kissane S."/>
            <person name="Cuenca-Cambronero M."/>
            <person name="Asole G."/>
            <person name="Calvet F."/>
            <person name="Ruiz-Romero M."/>
            <person name="Marangio P."/>
            <person name="Guigo R."/>
            <person name="Rago D."/>
            <person name="Mirbahai L."/>
            <person name="Eastwood N."/>
            <person name="Colbourne J.K."/>
            <person name="Zhou J."/>
            <person name="Mallon E."/>
            <person name="Orsini L."/>
        </authorList>
    </citation>
    <scope>NUCLEOTIDE SEQUENCE [LARGE SCALE GENOMIC DNA]</scope>
    <source>
        <strain evidence="2">LRV0_1</strain>
    </source>
</reference>
<feature type="compositionally biased region" description="Basic residues" evidence="1">
    <location>
        <begin position="701"/>
        <end position="711"/>
    </location>
</feature>
<feature type="region of interest" description="Disordered" evidence="1">
    <location>
        <begin position="248"/>
        <end position="320"/>
    </location>
</feature>
<dbReference type="Proteomes" id="UP001234178">
    <property type="component" value="Unassembled WGS sequence"/>
</dbReference>
<feature type="region of interest" description="Disordered" evidence="1">
    <location>
        <begin position="1"/>
        <end position="221"/>
    </location>
</feature>
<feature type="compositionally biased region" description="Polar residues" evidence="1">
    <location>
        <begin position="209"/>
        <end position="221"/>
    </location>
</feature>
<feature type="compositionally biased region" description="Basic and acidic residues" evidence="1">
    <location>
        <begin position="159"/>
        <end position="186"/>
    </location>
</feature>
<protein>
    <submittedName>
        <fullName evidence="2">Uncharacterized protein</fullName>
    </submittedName>
</protein>
<feature type="region of interest" description="Disordered" evidence="1">
    <location>
        <begin position="683"/>
        <end position="722"/>
    </location>
</feature>
<evidence type="ECO:0000256" key="1">
    <source>
        <dbReference type="SAM" id="MobiDB-lite"/>
    </source>
</evidence>
<feature type="compositionally biased region" description="Basic and acidic residues" evidence="1">
    <location>
        <begin position="137"/>
        <end position="147"/>
    </location>
</feature>
<name>A0ABR0B5E3_9CRUS</name>
<organism evidence="2 3">
    <name type="scientific">Daphnia magna</name>
    <dbReference type="NCBI Taxonomy" id="35525"/>
    <lineage>
        <taxon>Eukaryota</taxon>
        <taxon>Metazoa</taxon>
        <taxon>Ecdysozoa</taxon>
        <taxon>Arthropoda</taxon>
        <taxon>Crustacea</taxon>
        <taxon>Branchiopoda</taxon>
        <taxon>Diplostraca</taxon>
        <taxon>Cladocera</taxon>
        <taxon>Anomopoda</taxon>
        <taxon>Daphniidae</taxon>
        <taxon>Daphnia</taxon>
    </lineage>
</organism>
<dbReference type="PANTHER" id="PTHR33194:SF4">
    <property type="entry name" value="CCHC-TYPE DOMAIN-CONTAINING PROTEIN"/>
    <property type="match status" value="1"/>
</dbReference>